<gene>
    <name evidence="3" type="ORF">AKSOIL_0167</name>
</gene>
<evidence type="ECO:0000256" key="1">
    <source>
        <dbReference type="ARBA" id="ARBA00006547"/>
    </source>
</evidence>
<dbReference type="AlphaFoldDB" id="C0INC6"/>
<dbReference type="PANTHER" id="PTHR11786:SF0">
    <property type="entry name" value="ARYLAMINE N-ACETYLTRANSFERASE 4-RELATED"/>
    <property type="match status" value="1"/>
</dbReference>
<organism evidence="3">
    <name type="scientific">uncultured bacterium BLR9</name>
    <dbReference type="NCBI Taxonomy" id="506525"/>
    <lineage>
        <taxon>Bacteria</taxon>
        <taxon>environmental samples</taxon>
    </lineage>
</organism>
<dbReference type="InterPro" id="IPR038765">
    <property type="entry name" value="Papain-like_cys_pep_sf"/>
</dbReference>
<dbReference type="PANTHER" id="PTHR11786">
    <property type="entry name" value="N-HYDROXYARYLAMINE O-ACETYLTRANSFERASE"/>
    <property type="match status" value="1"/>
</dbReference>
<dbReference type="SUPFAM" id="SSF54001">
    <property type="entry name" value="Cysteine proteinases"/>
    <property type="match status" value="1"/>
</dbReference>
<proteinExistence type="inferred from homology"/>
<dbReference type="Gene3D" id="2.40.128.150">
    <property type="entry name" value="Cysteine proteinases"/>
    <property type="match status" value="1"/>
</dbReference>
<comment type="similarity">
    <text evidence="1 2">Belongs to the arylamine N-acetyltransferase family.</text>
</comment>
<evidence type="ECO:0000313" key="3">
    <source>
        <dbReference type="EMBL" id="ACN58812.1"/>
    </source>
</evidence>
<dbReference type="GO" id="GO:0004060">
    <property type="term" value="F:arylamine N-acetyltransferase activity"/>
    <property type="evidence" value="ECO:0007669"/>
    <property type="project" value="TreeGrafter"/>
</dbReference>
<dbReference type="PRINTS" id="PR01543">
    <property type="entry name" value="ANATRNSFRASE"/>
</dbReference>
<protein>
    <submittedName>
        <fullName evidence="3">Arylamine N-acetyltransferase</fullName>
    </submittedName>
</protein>
<evidence type="ECO:0000256" key="2">
    <source>
        <dbReference type="RuleBase" id="RU003452"/>
    </source>
</evidence>
<dbReference type="Pfam" id="PF00797">
    <property type="entry name" value="Acetyltransf_2"/>
    <property type="match status" value="1"/>
</dbReference>
<dbReference type="EMBL" id="EU408350">
    <property type="protein sequence ID" value="ACN58812.1"/>
    <property type="molecule type" value="Genomic_DNA"/>
</dbReference>
<sequence>MPDQQIDLDAYCARIGYDGPREPTLAVLTRIHAAHPAAIPFENLDPLLSRGVPLDLPSIQRKLVGARRGGYCFEQNALLGAALQAMGFALTGLAGRVLLNHAPGTTRRSHMLLKVDLPEGPHIADVGLGSWALSAPLRLFDEGEQETPHGRFRILRNGDFFDEQGKIGGEWTTLYRFTLEEQIDDDYEVANWFTAAHPRSHFRHRLMVARLPKGRRLGMLNNRFSVHRLDGSVERRELGSAEEIAQVLENEFGLALPGPRGEILAALAGLIPA</sequence>
<reference evidence="3" key="1">
    <citation type="journal article" date="2009" name="ISME J.">
        <title>Functional metagenomics reveals diverse beta-lactamases in a remote Alaskan soil.</title>
        <authorList>
            <person name="Allen H.K."/>
            <person name="Moe L.A."/>
            <person name="Rodbumrer J."/>
            <person name="Gaarder A."/>
            <person name="Handelsman J."/>
        </authorList>
    </citation>
    <scope>NUCLEOTIDE SEQUENCE</scope>
</reference>
<accession>C0INC6</accession>
<dbReference type="Gene3D" id="3.30.2140.10">
    <property type="entry name" value="Arylamine N-acetyltransferase"/>
    <property type="match status" value="1"/>
</dbReference>
<keyword evidence="3" id="KW-0808">Transferase</keyword>
<dbReference type="InterPro" id="IPR001447">
    <property type="entry name" value="Arylamine_N-AcTrfase"/>
</dbReference>
<name>C0INC6_9BACT</name>